<dbReference type="AlphaFoldDB" id="A0A543HHJ1"/>
<feature type="domain" description="DUF1707" evidence="2">
    <location>
        <begin position="7"/>
        <end position="59"/>
    </location>
</feature>
<dbReference type="Pfam" id="PF08044">
    <property type="entry name" value="DUF1707"/>
    <property type="match status" value="1"/>
</dbReference>
<evidence type="ECO:0000259" key="2">
    <source>
        <dbReference type="Pfam" id="PF08044"/>
    </source>
</evidence>
<dbReference type="OrthoDB" id="3534574at2"/>
<dbReference type="RefSeq" id="WP_141845219.1">
    <property type="nucleotide sequence ID" value="NZ_VFPM01000003.1"/>
</dbReference>
<keyword evidence="1" id="KW-1133">Transmembrane helix</keyword>
<feature type="transmembrane region" description="Helical" evidence="1">
    <location>
        <begin position="92"/>
        <end position="121"/>
    </location>
</feature>
<keyword evidence="1" id="KW-0472">Membrane</keyword>
<gene>
    <name evidence="3" type="ORF">FBY41_3133</name>
</gene>
<dbReference type="EMBL" id="VFPM01000003">
    <property type="protein sequence ID" value="TQM57801.1"/>
    <property type="molecule type" value="Genomic_DNA"/>
</dbReference>
<dbReference type="InterPro" id="IPR012551">
    <property type="entry name" value="DUF1707_SHOCT-like"/>
</dbReference>
<comment type="caution">
    <text evidence="3">The sequence shown here is derived from an EMBL/GenBank/DDBJ whole genome shotgun (WGS) entry which is preliminary data.</text>
</comment>
<name>A0A543HHJ1_9MICO</name>
<sequence length="126" mass="13742">MSGDGDIRIGTRERDDALAALEVHHAAGRLDAFEYEDRRGRARDAVTRADITALFADLPEPQPRFEADPARRNLPAKRAASSHRRLSSTLSALAPFIGIAAFALTRSWLALLLIPAIVIIAKNLDS</sequence>
<keyword evidence="4" id="KW-1185">Reference proteome</keyword>
<keyword evidence="1" id="KW-0812">Transmembrane</keyword>
<reference evidence="3 4" key="1">
    <citation type="submission" date="2019-06" db="EMBL/GenBank/DDBJ databases">
        <title>Genome sequencing of plant associated microbes to promote plant fitness in Sorghum bicolor and Oryza sativa.</title>
        <authorList>
            <person name="Coleman-Derr D."/>
        </authorList>
    </citation>
    <scope>NUCLEOTIDE SEQUENCE [LARGE SCALE GENOMIC DNA]</scope>
    <source>
        <strain evidence="3 4">KV-663</strain>
    </source>
</reference>
<evidence type="ECO:0000256" key="1">
    <source>
        <dbReference type="SAM" id="Phobius"/>
    </source>
</evidence>
<proteinExistence type="predicted"/>
<protein>
    <submittedName>
        <fullName evidence="3">Uncharacterized protein DUF1707</fullName>
    </submittedName>
</protein>
<accession>A0A543HHJ1</accession>
<evidence type="ECO:0000313" key="4">
    <source>
        <dbReference type="Proteomes" id="UP000316747"/>
    </source>
</evidence>
<evidence type="ECO:0000313" key="3">
    <source>
        <dbReference type="EMBL" id="TQM57801.1"/>
    </source>
</evidence>
<dbReference type="Proteomes" id="UP000316747">
    <property type="component" value="Unassembled WGS sequence"/>
</dbReference>
<organism evidence="3 4">
    <name type="scientific">Humibacillus xanthopallidus</name>
    <dbReference type="NCBI Taxonomy" id="412689"/>
    <lineage>
        <taxon>Bacteria</taxon>
        <taxon>Bacillati</taxon>
        <taxon>Actinomycetota</taxon>
        <taxon>Actinomycetes</taxon>
        <taxon>Micrococcales</taxon>
        <taxon>Intrasporangiaceae</taxon>
        <taxon>Humibacillus</taxon>
    </lineage>
</organism>